<accession>A0A0F9M5S5</accession>
<evidence type="ECO:0000313" key="1">
    <source>
        <dbReference type="EMBL" id="KKN01034.1"/>
    </source>
</evidence>
<reference evidence="1" key="1">
    <citation type="journal article" date="2015" name="Nature">
        <title>Complex archaea that bridge the gap between prokaryotes and eukaryotes.</title>
        <authorList>
            <person name="Spang A."/>
            <person name="Saw J.H."/>
            <person name="Jorgensen S.L."/>
            <person name="Zaremba-Niedzwiedzka K."/>
            <person name="Martijn J."/>
            <person name="Lind A.E."/>
            <person name="van Eijk R."/>
            <person name="Schleper C."/>
            <person name="Guy L."/>
            <person name="Ettema T.J."/>
        </authorList>
    </citation>
    <scope>NUCLEOTIDE SEQUENCE</scope>
</reference>
<comment type="caution">
    <text evidence="1">The sequence shown here is derived from an EMBL/GenBank/DDBJ whole genome shotgun (WGS) entry which is preliminary data.</text>
</comment>
<name>A0A0F9M5S5_9ZZZZ</name>
<dbReference type="AlphaFoldDB" id="A0A0F9M5S5"/>
<gene>
    <name evidence="1" type="ORF">LCGC14_1131850</name>
</gene>
<proteinExistence type="predicted"/>
<organism evidence="1">
    <name type="scientific">marine sediment metagenome</name>
    <dbReference type="NCBI Taxonomy" id="412755"/>
    <lineage>
        <taxon>unclassified sequences</taxon>
        <taxon>metagenomes</taxon>
        <taxon>ecological metagenomes</taxon>
    </lineage>
</organism>
<protein>
    <submittedName>
        <fullName evidence="1">Uncharacterized protein</fullName>
    </submittedName>
</protein>
<dbReference type="EMBL" id="LAZR01005306">
    <property type="protein sequence ID" value="KKN01034.1"/>
    <property type="molecule type" value="Genomic_DNA"/>
</dbReference>
<sequence>MIKKKTFIFVGIIIALILTIIWDQSVENLINNSRKGFKIQMSYEASLEYEDYIYFYTNADENDIIEWEFSGTNDFVGITVLI</sequence>